<sequence>MLNDVILNAFIEGGYSSFYDVFNAAISMDSISRNSNWISI</sequence>
<dbReference type="RefSeq" id="WP_377351502.1">
    <property type="nucleotide sequence ID" value="NZ_JBHLTP010000022.1"/>
</dbReference>
<comment type="caution">
    <text evidence="1">The sequence shown here is derived from an EMBL/GenBank/DDBJ whole genome shotgun (WGS) entry which is preliminary data.</text>
</comment>
<dbReference type="EMBL" id="JBHLTP010000022">
    <property type="protein sequence ID" value="MFC0525794.1"/>
    <property type="molecule type" value="Genomic_DNA"/>
</dbReference>
<reference evidence="1 2" key="1">
    <citation type="submission" date="2024-09" db="EMBL/GenBank/DDBJ databases">
        <authorList>
            <person name="Sun Q."/>
            <person name="Mori K."/>
        </authorList>
    </citation>
    <scope>NUCLEOTIDE SEQUENCE [LARGE SCALE GENOMIC DNA]</scope>
    <source>
        <strain evidence="1 2">NCAIM B.02529</strain>
    </source>
</reference>
<gene>
    <name evidence="1" type="ORF">ACFFGV_19635</name>
</gene>
<evidence type="ECO:0000313" key="2">
    <source>
        <dbReference type="Proteomes" id="UP001589836"/>
    </source>
</evidence>
<organism evidence="1 2">
    <name type="scientific">Pontibacillus salicampi</name>
    <dbReference type="NCBI Taxonomy" id="1449801"/>
    <lineage>
        <taxon>Bacteria</taxon>
        <taxon>Bacillati</taxon>
        <taxon>Bacillota</taxon>
        <taxon>Bacilli</taxon>
        <taxon>Bacillales</taxon>
        <taxon>Bacillaceae</taxon>
        <taxon>Pontibacillus</taxon>
    </lineage>
</organism>
<keyword evidence="2" id="KW-1185">Reference proteome</keyword>
<evidence type="ECO:0000313" key="1">
    <source>
        <dbReference type="EMBL" id="MFC0525794.1"/>
    </source>
</evidence>
<proteinExistence type="predicted"/>
<accession>A0ABV6LU56</accession>
<name>A0ABV6LU56_9BACI</name>
<protein>
    <submittedName>
        <fullName evidence="1">Uncharacterized protein</fullName>
    </submittedName>
</protein>
<dbReference type="Proteomes" id="UP001589836">
    <property type="component" value="Unassembled WGS sequence"/>
</dbReference>